<organism evidence="5 8">
    <name type="scientific">Deinococcus cavernae</name>
    <dbReference type="NCBI Taxonomy" id="2320857"/>
    <lineage>
        <taxon>Bacteria</taxon>
        <taxon>Thermotogati</taxon>
        <taxon>Deinococcota</taxon>
        <taxon>Deinococci</taxon>
        <taxon>Deinococcales</taxon>
        <taxon>Deinococcaceae</taxon>
        <taxon>Deinococcus</taxon>
    </lineage>
</organism>
<name>A0A418V281_9DEIO</name>
<accession>A0A418V281</accession>
<dbReference type="EC" id="2.3.1.-" evidence="4"/>
<sequence length="183" mass="19771">MRALPARLAFQAHGVHGLPRPGQVRHPQNQVEVQTAQYQNARGSHAFTLTSQQKRTSSGSLSADHELAFSLGEGSPLARVYGLDGQVLVLGTEKNTCLHLAEARTGQRPVVQVGAPLMVNGGPQWVTFEEGEYDDTTFPPVKAAFEASGAVTVGRVESASAKLIRQRALVDFAVNWWQIEKSA</sequence>
<gene>
    <name evidence="7" type="ORF">D3875_16760</name>
    <name evidence="5" type="ORF">D3875_20170</name>
    <name evidence="6" type="ORF">D3875_20195</name>
</gene>
<dbReference type="GO" id="GO:0046677">
    <property type="term" value="P:response to antibiotic"/>
    <property type="evidence" value="ECO:0007669"/>
    <property type="project" value="UniProtKB-KW"/>
</dbReference>
<dbReference type="PANTHER" id="PTHR11104">
    <property type="entry name" value="AMINOGLYCOSIDE N3-ACETYLTRANSFERASE"/>
    <property type="match status" value="1"/>
</dbReference>
<evidence type="ECO:0000256" key="3">
    <source>
        <dbReference type="ARBA" id="ARBA00023315"/>
    </source>
</evidence>
<keyword evidence="3 4" id="KW-0012">Acyltransferase</keyword>
<dbReference type="EMBL" id="QYUJ01000015">
    <property type="protein sequence ID" value="RJF70164.1"/>
    <property type="molecule type" value="Genomic_DNA"/>
</dbReference>
<protein>
    <recommendedName>
        <fullName evidence="4">Aminoglycoside N(3)-acetyltransferase</fullName>
        <ecNumber evidence="4">2.3.1.-</ecNumber>
    </recommendedName>
</protein>
<dbReference type="PANTHER" id="PTHR11104:SF0">
    <property type="entry name" value="SPBETA PROPHAGE-DERIVED AMINOGLYCOSIDE N(3')-ACETYLTRANSFERASE-LIKE PROTEIN YOKD"/>
    <property type="match status" value="1"/>
</dbReference>
<dbReference type="EMBL" id="QYUJ01000015">
    <property type="protein sequence ID" value="RJF70163.1"/>
    <property type="molecule type" value="Genomic_DNA"/>
</dbReference>
<proteinExistence type="inferred from homology"/>
<dbReference type="SUPFAM" id="SSF110710">
    <property type="entry name" value="TTHA0583/YokD-like"/>
    <property type="match status" value="1"/>
</dbReference>
<dbReference type="InterPro" id="IPR028345">
    <property type="entry name" value="Antibiotic_NAT-like"/>
</dbReference>
<dbReference type="GO" id="GO:0046353">
    <property type="term" value="F:aminoglycoside 3-N-acetyltransferase activity"/>
    <property type="evidence" value="ECO:0007669"/>
    <property type="project" value="UniProtKB-EC"/>
</dbReference>
<dbReference type="OrthoDB" id="7330654at2"/>
<keyword evidence="2 4" id="KW-0808">Transferase</keyword>
<evidence type="ECO:0000256" key="4">
    <source>
        <dbReference type="RuleBase" id="RU365031"/>
    </source>
</evidence>
<comment type="similarity">
    <text evidence="1 4">Belongs to the antibiotic N-acetyltransferase family.</text>
</comment>
<evidence type="ECO:0000313" key="5">
    <source>
        <dbReference type="EMBL" id="RJF70163.1"/>
    </source>
</evidence>
<comment type="catalytic activity">
    <reaction evidence="4">
        <text>a 2-deoxystreptamine antibiotic + acetyl-CoA = an N(3)-acetyl-2-deoxystreptamine antibiotic + CoA + H(+)</text>
        <dbReference type="Rhea" id="RHEA:12665"/>
        <dbReference type="ChEBI" id="CHEBI:15378"/>
        <dbReference type="ChEBI" id="CHEBI:57287"/>
        <dbReference type="ChEBI" id="CHEBI:57288"/>
        <dbReference type="ChEBI" id="CHEBI:57921"/>
        <dbReference type="ChEBI" id="CHEBI:77452"/>
        <dbReference type="EC" id="2.3.1.81"/>
    </reaction>
</comment>
<evidence type="ECO:0000313" key="6">
    <source>
        <dbReference type="EMBL" id="RJF70164.1"/>
    </source>
</evidence>
<keyword evidence="8" id="KW-1185">Reference proteome</keyword>
<dbReference type="Proteomes" id="UP000286287">
    <property type="component" value="Unassembled WGS sequence"/>
</dbReference>
<dbReference type="Pfam" id="PF02522">
    <property type="entry name" value="Antibiotic_NAT"/>
    <property type="match status" value="1"/>
</dbReference>
<reference evidence="5 8" key="1">
    <citation type="submission" date="2018-09" db="EMBL/GenBank/DDBJ databases">
        <authorList>
            <person name="Zhu H."/>
        </authorList>
    </citation>
    <scope>NUCLEOTIDE SEQUENCE [LARGE SCALE GENOMIC DNA]</scope>
    <source>
        <strain evidence="5 8">K2S05-167</strain>
    </source>
</reference>
<dbReference type="EMBL" id="QYUJ01000014">
    <property type="protein sequence ID" value="RJF73826.1"/>
    <property type="molecule type" value="Genomic_DNA"/>
</dbReference>
<comment type="caution">
    <text evidence="5">The sequence shown here is derived from an EMBL/GenBank/DDBJ whole genome shotgun (WGS) entry which is preliminary data.</text>
</comment>
<dbReference type="AlphaFoldDB" id="A0A418V281"/>
<evidence type="ECO:0000313" key="8">
    <source>
        <dbReference type="Proteomes" id="UP000286287"/>
    </source>
</evidence>
<evidence type="ECO:0000313" key="7">
    <source>
        <dbReference type="EMBL" id="RJF73826.1"/>
    </source>
</evidence>
<keyword evidence="4" id="KW-0046">Antibiotic resistance</keyword>
<dbReference type="InterPro" id="IPR003679">
    <property type="entry name" value="Amioglycoside_AcTrfase"/>
</dbReference>
<evidence type="ECO:0000256" key="2">
    <source>
        <dbReference type="ARBA" id="ARBA00022679"/>
    </source>
</evidence>
<evidence type="ECO:0000256" key="1">
    <source>
        <dbReference type="ARBA" id="ARBA00006383"/>
    </source>
</evidence>